<evidence type="ECO:0000256" key="1">
    <source>
        <dbReference type="ARBA" id="ARBA00001936"/>
    </source>
</evidence>
<comment type="caution">
    <text evidence="8">The sequence shown here is derived from an EMBL/GenBank/DDBJ whole genome shotgun (WGS) entry which is preliminary data.</text>
</comment>
<evidence type="ECO:0000256" key="2">
    <source>
        <dbReference type="ARBA" id="ARBA00008766"/>
    </source>
</evidence>
<protein>
    <submittedName>
        <fullName evidence="8">Twin-arginine translocation pathway signal peptide</fullName>
    </submittedName>
</protein>
<gene>
    <name evidence="8" type="ORF">C361_05065</name>
</gene>
<dbReference type="InterPro" id="IPR001131">
    <property type="entry name" value="Peptidase_M24B_aminopep-P_CS"/>
</dbReference>
<evidence type="ECO:0000313" key="9">
    <source>
        <dbReference type="Proteomes" id="UP000199727"/>
    </source>
</evidence>
<dbReference type="PROSITE" id="PS00491">
    <property type="entry name" value="PROLINE_PEPTIDASE"/>
    <property type="match status" value="1"/>
</dbReference>
<dbReference type="PANTHER" id="PTHR46112:SF2">
    <property type="entry name" value="XAA-PRO AMINOPEPTIDASE P-RELATED"/>
    <property type="match status" value="1"/>
</dbReference>
<organism evidence="8 9">
    <name type="scientific">Cryptococcus neoformans Tu259-1</name>
    <dbReference type="NCBI Taxonomy" id="1230072"/>
    <lineage>
        <taxon>Eukaryota</taxon>
        <taxon>Fungi</taxon>
        <taxon>Dikarya</taxon>
        <taxon>Basidiomycota</taxon>
        <taxon>Agaricomycotina</taxon>
        <taxon>Tremellomycetes</taxon>
        <taxon>Tremellales</taxon>
        <taxon>Cryptococcaceae</taxon>
        <taxon>Cryptococcus</taxon>
        <taxon>Cryptococcus neoformans species complex</taxon>
    </lineage>
</organism>
<evidence type="ECO:0000256" key="6">
    <source>
        <dbReference type="RuleBase" id="RU000590"/>
    </source>
</evidence>
<accession>A0A854QGJ7</accession>
<evidence type="ECO:0000259" key="7">
    <source>
        <dbReference type="Pfam" id="PF00557"/>
    </source>
</evidence>
<dbReference type="OrthoDB" id="9995434at2759"/>
<dbReference type="InterPro" id="IPR000994">
    <property type="entry name" value="Pept_M24"/>
</dbReference>
<comment type="similarity">
    <text evidence="2 6">Belongs to the peptidase M24B family.</text>
</comment>
<sequence>MGLGFFAPSQHKQRGTHDTSLLVEANLFEKSSETSFGNVEDGHKCTRPMSAFGQRVVVAILFLAAFMGTLKYMPSSSLTEFIAFFSTSDSSSLSIAFNRKCEALLTPPPKTYPNRLDSLVSELPQSTVWVAEPGPSSSYFIGRFSSQDWWLSERPFLVAIGRFPRGSPRIFLVTPEFEALRASLIELPKDLDGLVTWVKWREDQSPYEALKTALDDEVDAFVLDGLTRQFVAEGLRNVLREEKNDEVLGKIGLIRERKSRWEVELLRCANQKTLHAIRKTKKRMHLGISESRTSRILEEEMAKIGLVGGEGLVLFGKNAALPHGSGTDRKLIKDEMVLIDAGGKWGGYVSDITRTFALANSKIPLPHIEIWEAVHKAQHAPYAFLKTTNTTTPATFAQLDKAARSAIDSWAGSTAGTDIPNFDIFTHRLGHGIGLEEHESPYLIQGSLGKRQVRSGHVFSLEPGIYLPANGKPVNGINGVGVRLEDCFVVTEDEDGGLKGEWLSGPVQSWGDI</sequence>
<evidence type="ECO:0000313" key="8">
    <source>
        <dbReference type="EMBL" id="OXG16694.1"/>
    </source>
</evidence>
<reference evidence="8 9" key="1">
    <citation type="submission" date="2017-06" db="EMBL/GenBank/DDBJ databases">
        <title>Global population genomics of the pathogenic fungus Cryptococcus neoformans var. grubii.</title>
        <authorList>
            <person name="Cuomo C."/>
            <person name="Litvintseva A."/>
            <person name="Chen Y."/>
            <person name="Young S."/>
            <person name="Zeng Q."/>
            <person name="Chapman S."/>
            <person name="Gujja S."/>
            <person name="Saif S."/>
            <person name="Birren B."/>
        </authorList>
    </citation>
    <scope>NUCLEOTIDE SEQUENCE [LARGE SCALE GENOMIC DNA]</scope>
    <source>
        <strain evidence="8 9">Tu259-1</strain>
    </source>
</reference>
<evidence type="ECO:0000256" key="5">
    <source>
        <dbReference type="ARBA" id="ARBA00023211"/>
    </source>
</evidence>
<evidence type="ECO:0000256" key="3">
    <source>
        <dbReference type="ARBA" id="ARBA00022723"/>
    </source>
</evidence>
<dbReference type="Proteomes" id="UP000199727">
    <property type="component" value="Unassembled WGS sequence"/>
</dbReference>
<dbReference type="Gene3D" id="3.90.230.10">
    <property type="entry name" value="Creatinase/methionine aminopeptidase superfamily"/>
    <property type="match status" value="1"/>
</dbReference>
<keyword evidence="4" id="KW-0378">Hydrolase</keyword>
<keyword evidence="5" id="KW-0464">Manganese</keyword>
<proteinExistence type="inferred from homology"/>
<dbReference type="EMBL" id="AMKT01000067">
    <property type="protein sequence ID" value="OXG16694.1"/>
    <property type="molecule type" value="Genomic_DNA"/>
</dbReference>
<feature type="domain" description="Peptidase M24" evidence="7">
    <location>
        <begin position="264"/>
        <end position="492"/>
    </location>
</feature>
<keyword evidence="3 6" id="KW-0479">Metal-binding</keyword>
<dbReference type="Pfam" id="PF00557">
    <property type="entry name" value="Peptidase_M24"/>
    <property type="match status" value="1"/>
</dbReference>
<dbReference type="InterPro" id="IPR050659">
    <property type="entry name" value="Peptidase_M24B"/>
</dbReference>
<evidence type="ECO:0000256" key="4">
    <source>
        <dbReference type="ARBA" id="ARBA00022801"/>
    </source>
</evidence>
<dbReference type="Gene3D" id="3.40.350.10">
    <property type="entry name" value="Creatinase/prolidase N-terminal domain"/>
    <property type="match status" value="1"/>
</dbReference>
<dbReference type="AlphaFoldDB" id="A0A854QGJ7"/>
<dbReference type="GO" id="GO:0046872">
    <property type="term" value="F:metal ion binding"/>
    <property type="evidence" value="ECO:0007669"/>
    <property type="project" value="UniProtKB-KW"/>
</dbReference>
<dbReference type="SUPFAM" id="SSF55920">
    <property type="entry name" value="Creatinase/aminopeptidase"/>
    <property type="match status" value="1"/>
</dbReference>
<comment type="cofactor">
    <cofactor evidence="1">
        <name>Mn(2+)</name>
        <dbReference type="ChEBI" id="CHEBI:29035"/>
    </cofactor>
</comment>
<dbReference type="InterPro" id="IPR036005">
    <property type="entry name" value="Creatinase/aminopeptidase-like"/>
</dbReference>
<dbReference type="InterPro" id="IPR029149">
    <property type="entry name" value="Creatin/AminoP/Spt16_N"/>
</dbReference>
<dbReference type="GO" id="GO:0016787">
    <property type="term" value="F:hydrolase activity"/>
    <property type="evidence" value="ECO:0007669"/>
    <property type="project" value="UniProtKB-KW"/>
</dbReference>
<dbReference type="PANTHER" id="PTHR46112">
    <property type="entry name" value="AMINOPEPTIDASE"/>
    <property type="match status" value="1"/>
</dbReference>
<name>A0A854QGJ7_CRYNE</name>